<dbReference type="Pfam" id="PF00001">
    <property type="entry name" value="7tm_1"/>
    <property type="match status" value="1"/>
</dbReference>
<keyword evidence="4 8" id="KW-0297">G-protein coupled receptor</keyword>
<evidence type="ECO:0000256" key="5">
    <source>
        <dbReference type="ARBA" id="ARBA00023136"/>
    </source>
</evidence>
<feature type="transmembrane region" description="Helical" evidence="9">
    <location>
        <begin position="155"/>
        <end position="175"/>
    </location>
</feature>
<feature type="transmembrane region" description="Helical" evidence="9">
    <location>
        <begin position="331"/>
        <end position="350"/>
    </location>
</feature>
<name>A0ABM4CPM5_HYDVU</name>
<evidence type="ECO:0000256" key="4">
    <source>
        <dbReference type="ARBA" id="ARBA00023040"/>
    </source>
</evidence>
<keyword evidence="11" id="KW-1185">Reference proteome</keyword>
<sequence>MFLLRKYVVFFSVVSYLEVNSKSQIKNGGNEAANKIFPTMSIEEQQCQSLNLTMEQCCNIDELKELLCKKIIIHVCDSNVVKSVPNVVLALLAMVGNSLVIYSSIKDWSVTPRFRKLICGLAVSDFMFGLVLLLYSVPGLWTCHWVYWKPLCKVISPAILFCANLGIGFVVLIAIDRFTGIIFPFSFWLSKNIIIMFFFLNIFLAFGSVIPAILSQKISKFNTCEEDMPKYSRSYSWFLFVVYYLIPVIFTSTVYTILIVWLRKVQLNTNVLNDEQQKIRQKANRSITSVLICITIFFAIFVMPSKIVWIIKEELGFARFSGQVTKNIKTVAEVFYSFHAVVNPLIYAFADEMFRKRLKLLFCSKMKNRRGFKSSMSILSTRTFSAIQLSTRS</sequence>
<feature type="transmembrane region" description="Helical" evidence="9">
    <location>
        <begin position="195"/>
        <end position="214"/>
    </location>
</feature>
<dbReference type="RefSeq" id="XP_065663796.1">
    <property type="nucleotide sequence ID" value="XM_065807724.1"/>
</dbReference>
<evidence type="ECO:0000313" key="11">
    <source>
        <dbReference type="Proteomes" id="UP001652625"/>
    </source>
</evidence>
<dbReference type="CDD" id="cd00637">
    <property type="entry name" value="7tm_classA_rhodopsin-like"/>
    <property type="match status" value="1"/>
</dbReference>
<keyword evidence="7 8" id="KW-0807">Transducer</keyword>
<evidence type="ECO:0000256" key="1">
    <source>
        <dbReference type="ARBA" id="ARBA00004141"/>
    </source>
</evidence>
<dbReference type="InterPro" id="IPR000276">
    <property type="entry name" value="GPCR_Rhodpsn"/>
</dbReference>
<feature type="transmembrane region" description="Helical" evidence="9">
    <location>
        <begin position="234"/>
        <end position="262"/>
    </location>
</feature>
<feature type="transmembrane region" description="Helical" evidence="9">
    <location>
        <begin position="117"/>
        <end position="135"/>
    </location>
</feature>
<accession>A0ABM4CPM5</accession>
<keyword evidence="3 9" id="KW-1133">Transmembrane helix</keyword>
<keyword evidence="2 8" id="KW-0812">Transmembrane</keyword>
<keyword evidence="5 9" id="KW-0472">Membrane</keyword>
<dbReference type="Gene3D" id="1.20.1070.10">
    <property type="entry name" value="Rhodopsin 7-helix transmembrane proteins"/>
    <property type="match status" value="1"/>
</dbReference>
<evidence type="ECO:0000313" key="12">
    <source>
        <dbReference type="RefSeq" id="XP_065663796.1"/>
    </source>
</evidence>
<dbReference type="SUPFAM" id="SSF81321">
    <property type="entry name" value="Family A G protein-coupled receptor-like"/>
    <property type="match status" value="1"/>
</dbReference>
<evidence type="ECO:0000256" key="8">
    <source>
        <dbReference type="RuleBase" id="RU000688"/>
    </source>
</evidence>
<evidence type="ECO:0000256" key="3">
    <source>
        <dbReference type="ARBA" id="ARBA00022989"/>
    </source>
</evidence>
<evidence type="ECO:0000256" key="9">
    <source>
        <dbReference type="SAM" id="Phobius"/>
    </source>
</evidence>
<proteinExistence type="inferred from homology"/>
<protein>
    <submittedName>
        <fullName evidence="12">Pyroglutamylated RF-amide peptide receptor isoform X2</fullName>
    </submittedName>
</protein>
<evidence type="ECO:0000256" key="7">
    <source>
        <dbReference type="ARBA" id="ARBA00023224"/>
    </source>
</evidence>
<gene>
    <name evidence="12" type="primary">LOC105843792</name>
</gene>
<dbReference type="InterPro" id="IPR017452">
    <property type="entry name" value="GPCR_Rhodpsn_7TM"/>
</dbReference>
<dbReference type="PANTHER" id="PTHR45695">
    <property type="entry name" value="LEUCOKININ RECEPTOR-RELATED"/>
    <property type="match status" value="1"/>
</dbReference>
<feature type="transmembrane region" description="Helical" evidence="9">
    <location>
        <begin position="287"/>
        <end position="311"/>
    </location>
</feature>
<dbReference type="PANTHER" id="PTHR45695:SF9">
    <property type="entry name" value="LEUCOKININ RECEPTOR"/>
    <property type="match status" value="1"/>
</dbReference>
<evidence type="ECO:0000259" key="10">
    <source>
        <dbReference type="PROSITE" id="PS50262"/>
    </source>
</evidence>
<dbReference type="PRINTS" id="PR00237">
    <property type="entry name" value="GPCRRHODOPSN"/>
</dbReference>
<evidence type="ECO:0000256" key="2">
    <source>
        <dbReference type="ARBA" id="ARBA00022692"/>
    </source>
</evidence>
<dbReference type="GeneID" id="105843792"/>
<feature type="domain" description="G-protein coupled receptors family 1 profile" evidence="10">
    <location>
        <begin position="96"/>
        <end position="347"/>
    </location>
</feature>
<organism evidence="11 12">
    <name type="scientific">Hydra vulgaris</name>
    <name type="common">Hydra</name>
    <name type="synonym">Hydra attenuata</name>
    <dbReference type="NCBI Taxonomy" id="6087"/>
    <lineage>
        <taxon>Eukaryota</taxon>
        <taxon>Metazoa</taxon>
        <taxon>Cnidaria</taxon>
        <taxon>Hydrozoa</taxon>
        <taxon>Hydroidolina</taxon>
        <taxon>Anthoathecata</taxon>
        <taxon>Aplanulata</taxon>
        <taxon>Hydridae</taxon>
        <taxon>Hydra</taxon>
    </lineage>
</organism>
<keyword evidence="6 8" id="KW-0675">Receptor</keyword>
<reference evidence="12" key="1">
    <citation type="submission" date="2025-08" db="UniProtKB">
        <authorList>
            <consortium name="RefSeq"/>
        </authorList>
    </citation>
    <scope>IDENTIFICATION</scope>
</reference>
<dbReference type="PROSITE" id="PS00237">
    <property type="entry name" value="G_PROTEIN_RECEP_F1_1"/>
    <property type="match status" value="1"/>
</dbReference>
<comment type="similarity">
    <text evidence="8">Belongs to the G-protein coupled receptor 1 family.</text>
</comment>
<feature type="transmembrane region" description="Helical" evidence="9">
    <location>
        <begin position="87"/>
        <end position="105"/>
    </location>
</feature>
<dbReference type="PROSITE" id="PS50262">
    <property type="entry name" value="G_PROTEIN_RECEP_F1_2"/>
    <property type="match status" value="1"/>
</dbReference>
<comment type="subcellular location">
    <subcellularLocation>
        <location evidence="1">Membrane</location>
        <topology evidence="1">Multi-pass membrane protein</topology>
    </subcellularLocation>
</comment>
<dbReference type="Proteomes" id="UP001652625">
    <property type="component" value="Chromosome 10"/>
</dbReference>
<evidence type="ECO:0000256" key="6">
    <source>
        <dbReference type="ARBA" id="ARBA00023170"/>
    </source>
</evidence>